<name>A0AAU7ULQ5_9MICO</name>
<protein>
    <submittedName>
        <fullName evidence="1">Uncharacterized protein</fullName>
    </submittedName>
</protein>
<sequence>MTAEAELRIDGNVVSQVLTVRTELIGEDNSQPWLRRRIVAEGPTLRVPLDAELDGFPTSSYSFDKEGMPEAPWRLVVSADELEAPFAHSVRLELNEDFAPVRKLIGGNPELYVVRELDATIVRVLIASAARLSSTDARDKTLEEVAAEYPDSIAAAAQRASEQYLQMSLSAAIKSYRLTPDKHDYEVAVGTNLLKD</sequence>
<dbReference type="AlphaFoldDB" id="A0AAU7ULQ5"/>
<accession>A0AAU7ULQ5</accession>
<dbReference type="RefSeq" id="WP_350270230.1">
    <property type="nucleotide sequence ID" value="NZ_CP158281.1"/>
</dbReference>
<proteinExistence type="predicted"/>
<dbReference type="KEGG" id="bkr:AAFP32_00910"/>
<organism evidence="1">
    <name type="scientific">Brevibacterium koreense</name>
    <dbReference type="NCBI Taxonomy" id="3140787"/>
    <lineage>
        <taxon>Bacteria</taxon>
        <taxon>Bacillati</taxon>
        <taxon>Actinomycetota</taxon>
        <taxon>Actinomycetes</taxon>
        <taxon>Micrococcales</taxon>
        <taxon>Brevibacteriaceae</taxon>
        <taxon>Brevibacterium</taxon>
    </lineage>
</organism>
<gene>
    <name evidence="1" type="ORF">AAFP32_00910</name>
</gene>
<evidence type="ECO:0000313" key="1">
    <source>
        <dbReference type="EMBL" id="XBV89325.1"/>
    </source>
</evidence>
<reference evidence="1" key="1">
    <citation type="submission" date="2024-06" db="EMBL/GenBank/DDBJ databases">
        <title>Brevibacterium koreense sp. nov., isolated from jogae-jeotgal, a Korean fermented seafood.</title>
        <authorList>
            <person name="Whon T.W."/>
            <person name="Nam S."/>
            <person name="Kim Y."/>
        </authorList>
    </citation>
    <scope>NUCLEOTIDE SEQUENCE</scope>
    <source>
        <strain evidence="1">CBA3109</strain>
    </source>
</reference>
<dbReference type="EMBL" id="CP158281">
    <property type="protein sequence ID" value="XBV89325.1"/>
    <property type="molecule type" value="Genomic_DNA"/>
</dbReference>